<evidence type="ECO:0000313" key="3">
    <source>
        <dbReference type="Proteomes" id="UP000724874"/>
    </source>
</evidence>
<evidence type="ECO:0000313" key="2">
    <source>
        <dbReference type="EMBL" id="KAF8890559.1"/>
    </source>
</evidence>
<sequence>MFPSSFVRDMGGPAHNGGGGYGGPRGSAGGGGGRFNDPSPQGPQYDPLLYSPSANMIPQRHPGHQQPFASEQPFAVLLEADRRQQQQQQQMASNGPGGLDWPNHGHEHPGIPPIASPSPRNDTISRNASGHGAAGQPITSPHDASWFEVFTNPPTNAHSAVPTVSPPGTATSATSIPPSSARSPRETHGPAGTSAGASATSWERGDGAAKGGDIGFILGAAGDSAGGLAGGAGAGGRASRAEGRISRGASEAGRGDKAGAAEDAPGGGAGAEAEVKEGGADARDNGKAKEGGTGGDA</sequence>
<organism evidence="2 3">
    <name type="scientific">Gymnopilus junonius</name>
    <name type="common">Spectacular rustgill mushroom</name>
    <name type="synonym">Gymnopilus spectabilis subsp. junonius</name>
    <dbReference type="NCBI Taxonomy" id="109634"/>
    <lineage>
        <taxon>Eukaryota</taxon>
        <taxon>Fungi</taxon>
        <taxon>Dikarya</taxon>
        <taxon>Basidiomycota</taxon>
        <taxon>Agaricomycotina</taxon>
        <taxon>Agaricomycetes</taxon>
        <taxon>Agaricomycetidae</taxon>
        <taxon>Agaricales</taxon>
        <taxon>Agaricineae</taxon>
        <taxon>Hymenogastraceae</taxon>
        <taxon>Gymnopilus</taxon>
    </lineage>
</organism>
<dbReference type="EMBL" id="JADNYJ010000075">
    <property type="protein sequence ID" value="KAF8890559.1"/>
    <property type="molecule type" value="Genomic_DNA"/>
</dbReference>
<feature type="compositionally biased region" description="Polar residues" evidence="1">
    <location>
        <begin position="118"/>
        <end position="128"/>
    </location>
</feature>
<gene>
    <name evidence="2" type="ORF">CPB84DRAFT_1398526</name>
</gene>
<feature type="compositionally biased region" description="Gly residues" evidence="1">
    <location>
        <begin position="224"/>
        <end position="236"/>
    </location>
</feature>
<feature type="region of interest" description="Disordered" evidence="1">
    <location>
        <begin position="1"/>
        <end position="297"/>
    </location>
</feature>
<protein>
    <submittedName>
        <fullName evidence="2">Uncharacterized protein</fullName>
    </submittedName>
</protein>
<accession>A0A9P5NGX8</accession>
<feature type="compositionally biased region" description="Gly residues" evidence="1">
    <location>
        <begin position="14"/>
        <end position="34"/>
    </location>
</feature>
<name>A0A9P5NGX8_GYMJU</name>
<dbReference type="Proteomes" id="UP000724874">
    <property type="component" value="Unassembled WGS sequence"/>
</dbReference>
<keyword evidence="3" id="KW-1185">Reference proteome</keyword>
<feature type="compositionally biased region" description="Low complexity" evidence="1">
    <location>
        <begin position="189"/>
        <end position="201"/>
    </location>
</feature>
<proteinExistence type="predicted"/>
<dbReference type="AlphaFoldDB" id="A0A9P5NGX8"/>
<feature type="compositionally biased region" description="Basic and acidic residues" evidence="1">
    <location>
        <begin position="273"/>
        <end position="290"/>
    </location>
</feature>
<comment type="caution">
    <text evidence="2">The sequence shown here is derived from an EMBL/GenBank/DDBJ whole genome shotgun (WGS) entry which is preliminary data.</text>
</comment>
<feature type="compositionally biased region" description="Low complexity" evidence="1">
    <location>
        <begin position="160"/>
        <end position="182"/>
    </location>
</feature>
<evidence type="ECO:0000256" key="1">
    <source>
        <dbReference type="SAM" id="MobiDB-lite"/>
    </source>
</evidence>
<reference evidence="2" key="1">
    <citation type="submission" date="2020-11" db="EMBL/GenBank/DDBJ databases">
        <authorList>
            <consortium name="DOE Joint Genome Institute"/>
            <person name="Ahrendt S."/>
            <person name="Riley R."/>
            <person name="Andreopoulos W."/>
            <person name="LaButti K."/>
            <person name="Pangilinan J."/>
            <person name="Ruiz-duenas F.J."/>
            <person name="Barrasa J.M."/>
            <person name="Sanchez-Garcia M."/>
            <person name="Camarero S."/>
            <person name="Miyauchi S."/>
            <person name="Serrano A."/>
            <person name="Linde D."/>
            <person name="Babiker R."/>
            <person name="Drula E."/>
            <person name="Ayuso-Fernandez I."/>
            <person name="Pacheco R."/>
            <person name="Padilla G."/>
            <person name="Ferreira P."/>
            <person name="Barriuso J."/>
            <person name="Kellner H."/>
            <person name="Castanera R."/>
            <person name="Alfaro M."/>
            <person name="Ramirez L."/>
            <person name="Pisabarro A.G."/>
            <person name="Kuo A."/>
            <person name="Tritt A."/>
            <person name="Lipzen A."/>
            <person name="He G."/>
            <person name="Yan M."/>
            <person name="Ng V."/>
            <person name="Cullen D."/>
            <person name="Martin F."/>
            <person name="Rosso M.-N."/>
            <person name="Henrissat B."/>
            <person name="Hibbett D."/>
            <person name="Martinez A.T."/>
            <person name="Grigoriev I.V."/>
        </authorList>
    </citation>
    <scope>NUCLEOTIDE SEQUENCE</scope>
    <source>
        <strain evidence="2">AH 44721</strain>
    </source>
</reference>